<accession>A0ABS5C2D6</accession>
<organism evidence="5 6">
    <name type="scientific">Gemmata palustris</name>
    <dbReference type="NCBI Taxonomy" id="2822762"/>
    <lineage>
        <taxon>Bacteria</taxon>
        <taxon>Pseudomonadati</taxon>
        <taxon>Planctomycetota</taxon>
        <taxon>Planctomycetia</taxon>
        <taxon>Gemmatales</taxon>
        <taxon>Gemmataceae</taxon>
        <taxon>Gemmata</taxon>
    </lineage>
</organism>
<keyword evidence="6" id="KW-1185">Reference proteome</keyword>
<dbReference type="Gene3D" id="2.40.420.20">
    <property type="match status" value="1"/>
</dbReference>
<comment type="caution">
    <text evidence="5">The sequence shown here is derived from an EMBL/GenBank/DDBJ whole genome shotgun (WGS) entry which is preliminary data.</text>
</comment>
<dbReference type="InterPro" id="IPR051909">
    <property type="entry name" value="MFP_Cation_Efflux"/>
</dbReference>
<sequence length="459" mass="48044">MLTLSALTERLGPVGRALAVGGVVLIAGGTATWLAAGTVRSASSGGGEAVERKDSGAPPKIHRCGVNEIVVPSDVRASLGLKTAPAAQAPSTRNLPSFQGILNFDNGRLVRVQSPFAGQVTEADGARASGAVPSASASLSTAAPALRVGDRVNRGDVLAVVWSADLGAKKSEFVDAVSKLKTDEKTYYRLEELYQINGTAERSVREAERTVQSDRVAVERAEATLRAWRVPADEIAALRESADQLSAPDAKRTDPAKWARVEVKAPISGVVLEKNVAAGQVVDTTTDLFRIGDVSTLAVWVHVYEEDLPLLSKLVLPREWSISATASPGVAHAGRLERIGMAIDPAQHTALVTGTVENEKGELRAGMAVTVTVKIPTASDEIEVPAEAVVEDGRESAVFVRADTSGDRYVRCPVTVVRRSRDAIALAALPGAPKVGDAVVTAGSLLLGSAFADLPQPKP</sequence>
<protein>
    <submittedName>
        <fullName evidence="5">Efflux RND transporter periplasmic adaptor subunit</fullName>
    </submittedName>
</protein>
<dbReference type="Pfam" id="PF25973">
    <property type="entry name" value="BSH_CzcB"/>
    <property type="match status" value="1"/>
</dbReference>
<evidence type="ECO:0000256" key="3">
    <source>
        <dbReference type="SAM" id="Coils"/>
    </source>
</evidence>
<gene>
    <name evidence="5" type="ORF">J8F10_33400</name>
</gene>
<comment type="similarity">
    <text evidence="1">Belongs to the membrane fusion protein (MFP) (TC 8.A.1) family.</text>
</comment>
<evidence type="ECO:0000256" key="2">
    <source>
        <dbReference type="ARBA" id="ARBA00022448"/>
    </source>
</evidence>
<dbReference type="RefSeq" id="WP_210661233.1">
    <property type="nucleotide sequence ID" value="NZ_JAGKQQ010000001.1"/>
</dbReference>
<evidence type="ECO:0000259" key="4">
    <source>
        <dbReference type="Pfam" id="PF25973"/>
    </source>
</evidence>
<dbReference type="SUPFAM" id="SSF111369">
    <property type="entry name" value="HlyD-like secretion proteins"/>
    <property type="match status" value="1"/>
</dbReference>
<dbReference type="InterPro" id="IPR006143">
    <property type="entry name" value="RND_pump_MFP"/>
</dbReference>
<dbReference type="Proteomes" id="UP000676565">
    <property type="component" value="Unassembled WGS sequence"/>
</dbReference>
<dbReference type="Gene3D" id="2.40.30.170">
    <property type="match status" value="1"/>
</dbReference>
<evidence type="ECO:0000256" key="1">
    <source>
        <dbReference type="ARBA" id="ARBA00009477"/>
    </source>
</evidence>
<evidence type="ECO:0000313" key="6">
    <source>
        <dbReference type="Proteomes" id="UP000676565"/>
    </source>
</evidence>
<dbReference type="PANTHER" id="PTHR30097">
    <property type="entry name" value="CATION EFFLUX SYSTEM PROTEIN CUSB"/>
    <property type="match status" value="1"/>
</dbReference>
<feature type="coiled-coil region" evidence="3">
    <location>
        <begin position="190"/>
        <end position="224"/>
    </location>
</feature>
<dbReference type="Gene3D" id="2.40.50.100">
    <property type="match status" value="1"/>
</dbReference>
<dbReference type="InterPro" id="IPR058647">
    <property type="entry name" value="BSH_CzcB-like"/>
</dbReference>
<keyword evidence="3" id="KW-0175">Coiled coil</keyword>
<reference evidence="5 6" key="1">
    <citation type="submission" date="2021-04" db="EMBL/GenBank/DDBJ databases">
        <authorList>
            <person name="Ivanova A."/>
        </authorList>
    </citation>
    <scope>NUCLEOTIDE SEQUENCE [LARGE SCALE GENOMIC DNA]</scope>
    <source>
        <strain evidence="5 6">G18</strain>
    </source>
</reference>
<dbReference type="EMBL" id="JAGKQQ010000001">
    <property type="protein sequence ID" value="MBP3960149.1"/>
    <property type="molecule type" value="Genomic_DNA"/>
</dbReference>
<dbReference type="NCBIfam" id="TIGR01730">
    <property type="entry name" value="RND_mfp"/>
    <property type="match status" value="1"/>
</dbReference>
<dbReference type="Gene3D" id="1.10.287.470">
    <property type="entry name" value="Helix hairpin bin"/>
    <property type="match status" value="1"/>
</dbReference>
<name>A0ABS5C2D6_9BACT</name>
<keyword evidence="2" id="KW-0813">Transport</keyword>
<evidence type="ECO:0000313" key="5">
    <source>
        <dbReference type="EMBL" id="MBP3960149.1"/>
    </source>
</evidence>
<feature type="domain" description="CzcB-like barrel-sandwich hybrid" evidence="4">
    <location>
        <begin position="147"/>
        <end position="293"/>
    </location>
</feature>
<dbReference type="PANTHER" id="PTHR30097:SF4">
    <property type="entry name" value="SLR6042 PROTEIN"/>
    <property type="match status" value="1"/>
</dbReference>
<proteinExistence type="inferred from homology"/>